<gene>
    <name evidence="1" type="ORF">GENT11_01550</name>
</gene>
<dbReference type="EMBL" id="AP025183">
    <property type="protein sequence ID" value="BDB51843.1"/>
    <property type="molecule type" value="Genomic_DNA"/>
</dbReference>
<proteinExistence type="predicted"/>
<evidence type="ECO:0000313" key="2">
    <source>
        <dbReference type="Proteomes" id="UP001319865"/>
    </source>
</evidence>
<protein>
    <recommendedName>
        <fullName evidence="3">Type II toxin-antitoxin system RelE/ParE family toxin</fullName>
    </recommendedName>
</protein>
<accession>A0ABM7UW78</accession>
<dbReference type="Proteomes" id="UP001319865">
    <property type="component" value="Chromosome"/>
</dbReference>
<sequence>MVGEIKVLISPAVVDYLDTLVYQLYKKEYFGFLSSAEEYVISIYEAINSNIHLNNKLTTEKLLYLGSNYIFFKPNKRTTWYIFFEKKDTTYLVTGILNNYSEEIRHL</sequence>
<dbReference type="RefSeq" id="WP_229330323.1">
    <property type="nucleotide sequence ID" value="NZ_AP025183.1"/>
</dbReference>
<reference evidence="1 2" key="1">
    <citation type="journal article" date="2022" name="Int. J. Syst. Evol. Microbiol.">
        <title>Flavobacterium ammonificans sp. nov. and Flavobacterium ammoniigenes sp. nov., ammonifying bacteria isolated from surface river water.</title>
        <authorList>
            <person name="Watanabe K."/>
            <person name="Kitamura T."/>
            <person name="Ogata Y."/>
            <person name="Shindo C."/>
            <person name="Suda W."/>
        </authorList>
    </citation>
    <scope>NUCLEOTIDE SEQUENCE [LARGE SCALE GENOMIC DNA]</scope>
    <source>
        <strain evidence="1 2">GENT11</strain>
    </source>
</reference>
<keyword evidence="2" id="KW-1185">Reference proteome</keyword>
<evidence type="ECO:0000313" key="1">
    <source>
        <dbReference type="EMBL" id="BDB51843.1"/>
    </source>
</evidence>
<organism evidence="1 2">
    <name type="scientific">Flavobacterium ammonificans</name>
    <dbReference type="NCBI Taxonomy" id="1751056"/>
    <lineage>
        <taxon>Bacteria</taxon>
        <taxon>Pseudomonadati</taxon>
        <taxon>Bacteroidota</taxon>
        <taxon>Flavobacteriia</taxon>
        <taxon>Flavobacteriales</taxon>
        <taxon>Flavobacteriaceae</taxon>
        <taxon>Flavobacterium</taxon>
    </lineage>
</organism>
<evidence type="ECO:0008006" key="3">
    <source>
        <dbReference type="Google" id="ProtNLM"/>
    </source>
</evidence>
<reference evidence="1 2" key="2">
    <citation type="journal article" date="2022" name="Microorganisms">
        <title>Complete Genome Sequences of Two Flavobacterium ammonificans Strains and a Flavobacterium ammoniigenes Strain of Ammonifying Bacterioplankton Isolated from Surface River Water.</title>
        <authorList>
            <person name="Suda W."/>
            <person name="Ogata Y."/>
            <person name="Shindo C."/>
            <person name="Watanabe K."/>
        </authorList>
    </citation>
    <scope>NUCLEOTIDE SEQUENCE [LARGE SCALE GENOMIC DNA]</scope>
    <source>
        <strain evidence="1 2">GENT11</strain>
    </source>
</reference>
<name>A0ABM7UW78_9FLAO</name>